<accession>A0A940MEG9</accession>
<evidence type="ECO:0000313" key="3">
    <source>
        <dbReference type="Proteomes" id="UP000670475"/>
    </source>
</evidence>
<proteinExistence type="predicted"/>
<keyword evidence="1" id="KW-0732">Signal</keyword>
<feature type="chain" id="PRO_5039050548" description="Lipoprotein" evidence="1">
    <location>
        <begin position="28"/>
        <end position="407"/>
    </location>
</feature>
<evidence type="ECO:0000313" key="2">
    <source>
        <dbReference type="EMBL" id="MBP0461475.1"/>
    </source>
</evidence>
<dbReference type="AlphaFoldDB" id="A0A940MEG9"/>
<name>A0A940MEG9_9ACTN</name>
<reference evidence="2" key="1">
    <citation type="submission" date="2021-03" db="EMBL/GenBank/DDBJ databases">
        <title>Whole genome sequence of Streptomyces bomunensis MMS17-BM035.</title>
        <authorList>
            <person name="Lee J.H."/>
        </authorList>
    </citation>
    <scope>NUCLEOTIDE SEQUENCE</scope>
    <source>
        <strain evidence="2">MMS17-BM035</strain>
    </source>
</reference>
<dbReference type="Proteomes" id="UP000670475">
    <property type="component" value="Unassembled WGS sequence"/>
</dbReference>
<evidence type="ECO:0000256" key="1">
    <source>
        <dbReference type="SAM" id="SignalP"/>
    </source>
</evidence>
<evidence type="ECO:0008006" key="4">
    <source>
        <dbReference type="Google" id="ProtNLM"/>
    </source>
</evidence>
<sequence length="407" mass="43493">MGVRHAPARLLALVLALVCLCAACSTAGQRVAADTTEQQVRQVLDRRAAAVLHRDRGAYLAAIDPRATALRAAQRAEFASLAAVPLRSWQYQVVSVARTGNTATVRARLRYRVSGYDRAPVSTPRFLQLDRRAGRWYVALDRPGDGGARQLWQQGRVEAVKGARSLVLGVGQDRARLRMIAAAADRAVPAVDAAWPGAWERRVVVYVPASLNAMAELLGRPAAAYRDIAAVTTGETGGAGAAPADRIIVNPDAFGTLSDFGQQVVLTHEATHVATRSATSAATPTWLSEGFADWSAYRGTSRTAGDLAPELGAALRRDGPPDALPADGDFAFGSDPAALASAYEESWLACELIARKWGPKKLDAFYREVGAHHGREGAVAGALHDVLSLTPDAFTRLWRAYLTERLG</sequence>
<dbReference type="InterPro" id="IPR032710">
    <property type="entry name" value="NTF2-like_dom_sf"/>
</dbReference>
<gene>
    <name evidence="2" type="ORF">JFN87_29030</name>
</gene>
<dbReference type="Gene3D" id="3.10.450.50">
    <property type="match status" value="1"/>
</dbReference>
<feature type="signal peptide" evidence="1">
    <location>
        <begin position="1"/>
        <end position="27"/>
    </location>
</feature>
<comment type="caution">
    <text evidence="2">The sequence shown here is derived from an EMBL/GenBank/DDBJ whole genome shotgun (WGS) entry which is preliminary data.</text>
</comment>
<dbReference type="SUPFAM" id="SSF54427">
    <property type="entry name" value="NTF2-like"/>
    <property type="match status" value="1"/>
</dbReference>
<keyword evidence="3" id="KW-1185">Reference proteome</keyword>
<organism evidence="2 3">
    <name type="scientific">Streptomyces montanisoli</name>
    <dbReference type="NCBI Taxonomy" id="2798581"/>
    <lineage>
        <taxon>Bacteria</taxon>
        <taxon>Bacillati</taxon>
        <taxon>Actinomycetota</taxon>
        <taxon>Actinomycetes</taxon>
        <taxon>Kitasatosporales</taxon>
        <taxon>Streptomycetaceae</taxon>
        <taxon>Streptomyces</taxon>
    </lineage>
</organism>
<dbReference type="EMBL" id="JAGIQL010000193">
    <property type="protein sequence ID" value="MBP0461475.1"/>
    <property type="molecule type" value="Genomic_DNA"/>
</dbReference>
<protein>
    <recommendedName>
        <fullName evidence="4">Lipoprotein</fullName>
    </recommendedName>
</protein>